<feature type="transmembrane region" description="Helical" evidence="2">
    <location>
        <begin position="65"/>
        <end position="88"/>
    </location>
</feature>
<dbReference type="EMBL" id="JAAGWZ010000001">
    <property type="protein sequence ID" value="NEM89968.1"/>
    <property type="molecule type" value="Genomic_DNA"/>
</dbReference>
<feature type="transmembrane region" description="Helical" evidence="2">
    <location>
        <begin position="377"/>
        <end position="405"/>
    </location>
</feature>
<dbReference type="Proteomes" id="UP000479756">
    <property type="component" value="Unassembled WGS sequence"/>
</dbReference>
<protein>
    <recommendedName>
        <fullName evidence="5">O-antigen ligase family protein</fullName>
    </recommendedName>
</protein>
<organism evidence="3 4">
    <name type="scientific">Galbitalea soli</name>
    <dbReference type="NCBI Taxonomy" id="1268042"/>
    <lineage>
        <taxon>Bacteria</taxon>
        <taxon>Bacillati</taxon>
        <taxon>Actinomycetota</taxon>
        <taxon>Actinomycetes</taxon>
        <taxon>Micrococcales</taxon>
        <taxon>Microbacteriaceae</taxon>
        <taxon>Galbitalea</taxon>
    </lineage>
</organism>
<evidence type="ECO:0000313" key="3">
    <source>
        <dbReference type="EMBL" id="NEM89968.1"/>
    </source>
</evidence>
<feature type="transmembrane region" description="Helical" evidence="2">
    <location>
        <begin position="108"/>
        <end position="124"/>
    </location>
</feature>
<evidence type="ECO:0000313" key="4">
    <source>
        <dbReference type="Proteomes" id="UP000479756"/>
    </source>
</evidence>
<feature type="transmembrane region" description="Helical" evidence="2">
    <location>
        <begin position="131"/>
        <end position="148"/>
    </location>
</feature>
<dbReference type="RefSeq" id="WP_163471655.1">
    <property type="nucleotide sequence ID" value="NZ_JAAGWZ010000001.1"/>
</dbReference>
<evidence type="ECO:0000256" key="1">
    <source>
        <dbReference type="SAM" id="MobiDB-lite"/>
    </source>
</evidence>
<evidence type="ECO:0008006" key="5">
    <source>
        <dbReference type="Google" id="ProtNLM"/>
    </source>
</evidence>
<feature type="compositionally biased region" description="Low complexity" evidence="1">
    <location>
        <begin position="427"/>
        <end position="442"/>
    </location>
</feature>
<feature type="region of interest" description="Disordered" evidence="1">
    <location>
        <begin position="420"/>
        <end position="442"/>
    </location>
</feature>
<comment type="caution">
    <text evidence="3">The sequence shown here is derived from an EMBL/GenBank/DDBJ whole genome shotgun (WGS) entry which is preliminary data.</text>
</comment>
<dbReference type="AlphaFoldDB" id="A0A7C9PLD7"/>
<keyword evidence="2" id="KW-1133">Transmembrane helix</keyword>
<feature type="transmembrane region" description="Helical" evidence="2">
    <location>
        <begin position="226"/>
        <end position="245"/>
    </location>
</feature>
<reference evidence="3 4" key="1">
    <citation type="journal article" date="2014" name="Int. J. Syst. Evol. Microbiol.">
        <title>Description of Galbitalea soli gen. nov., sp. nov., and Frondihabitans sucicola sp. nov.</title>
        <authorList>
            <person name="Kim S.J."/>
            <person name="Lim J.M."/>
            <person name="Ahn J.H."/>
            <person name="Weon H.Y."/>
            <person name="Hamada M."/>
            <person name="Suzuki K."/>
            <person name="Ahn T.Y."/>
            <person name="Kwon S.W."/>
        </authorList>
    </citation>
    <scope>NUCLEOTIDE SEQUENCE [LARGE SCALE GENOMIC DNA]</scope>
    <source>
        <strain evidence="3 4">NBRC 108727</strain>
    </source>
</reference>
<keyword evidence="4" id="KW-1185">Reference proteome</keyword>
<keyword evidence="2" id="KW-0472">Membrane</keyword>
<sequence>MAASTLPVRTLRPGSVLYADTRLDDITVWIMRLSVALVGARIALPHSLDGRSLLALALLPWWLPILGRFVGGRLTIGVGVLGVANGLWLAALSASDHSISQTDLRTDVVRFAGLVAGVGVVLWARTRMRDSSMSLWFSLGLFIGIYPFDPQFSSNPWKFGIAVPTIVLVLAVAEHRRARWLEVLGLLALAGVCAIKDSRSEFSILLLTLVLVVWQLRPGDRSRRNSAVSVLVTMAGLALVVFAVGQQLILSGYLGQAAQQRSQAQIDSSGSIIVGGRPELAATLSLLQTHPLGFGSGVVPNLGDIVTAKEGMSAIGYQPDNGYVENYMFGGHIEVHSIVGDVWARYGWVGVLFLVLVLVFALRSVGSRIGSRTAPALVIFATVSFAWNFAFGPLLSSTPLIILFAGLALDRRVPPTTEGLVAPAGLRPGSRGASSRVGRSTR</sequence>
<keyword evidence="2" id="KW-0812">Transmembrane</keyword>
<proteinExistence type="predicted"/>
<feature type="transmembrane region" description="Helical" evidence="2">
    <location>
        <begin position="346"/>
        <end position="365"/>
    </location>
</feature>
<name>A0A7C9PLD7_9MICO</name>
<evidence type="ECO:0000256" key="2">
    <source>
        <dbReference type="SAM" id="Phobius"/>
    </source>
</evidence>
<feature type="transmembrane region" description="Helical" evidence="2">
    <location>
        <begin position="154"/>
        <end position="173"/>
    </location>
</feature>
<accession>A0A7C9PLD7</accession>
<gene>
    <name evidence="3" type="ORF">G3T37_01200</name>
</gene>